<dbReference type="Pfam" id="PF10988">
    <property type="entry name" value="DUF2807"/>
    <property type="match status" value="1"/>
</dbReference>
<feature type="domain" description="Putative auto-transporter adhesin head GIN" evidence="2">
    <location>
        <begin position="40"/>
        <end position="222"/>
    </location>
</feature>
<dbReference type="EMBL" id="CP149822">
    <property type="protein sequence ID" value="WZN43161.1"/>
    <property type="molecule type" value="Genomic_DNA"/>
</dbReference>
<dbReference type="PANTHER" id="PTHR39200">
    <property type="entry name" value="HYPOTHETICAL EXPORTED PROTEIN"/>
    <property type="match status" value="1"/>
</dbReference>
<evidence type="ECO:0000259" key="2">
    <source>
        <dbReference type="Pfam" id="PF10988"/>
    </source>
</evidence>
<organism evidence="3 4">
    <name type="scientific">Chitinophaga pollutisoli</name>
    <dbReference type="NCBI Taxonomy" id="3133966"/>
    <lineage>
        <taxon>Bacteria</taxon>
        <taxon>Pseudomonadati</taxon>
        <taxon>Bacteroidota</taxon>
        <taxon>Chitinophagia</taxon>
        <taxon>Chitinophagales</taxon>
        <taxon>Chitinophagaceae</taxon>
        <taxon>Chitinophaga</taxon>
    </lineage>
</organism>
<dbReference type="PANTHER" id="PTHR39200:SF1">
    <property type="entry name" value="AUTO-TRANSPORTER ADHESIN HEAD GIN DOMAIN-CONTAINING PROTEIN-RELATED"/>
    <property type="match status" value="1"/>
</dbReference>
<accession>A0ABZ2YTT7</accession>
<evidence type="ECO:0000256" key="1">
    <source>
        <dbReference type="SAM" id="SignalP"/>
    </source>
</evidence>
<feature type="chain" id="PRO_5045073945" evidence="1">
    <location>
        <begin position="21"/>
        <end position="237"/>
    </location>
</feature>
<evidence type="ECO:0000313" key="4">
    <source>
        <dbReference type="Proteomes" id="UP001485459"/>
    </source>
</evidence>
<sequence length="237" mass="25085">MKMQLTLMALLLCAMPFMTACDSVSGSGRIATENRSIRPFAQLEVAGSMDVYITQGRGGTAQLEAEDNILQFIELIEEGDKLRVRFRNNVSIRTNKDVKVYLATERLSMVEAAGSGDIKIEGHFTNDVPVKLSIAGSGDLEGGFSAPEVRVNIAGAGDVEVKGETRDLSVDIAGSGNCDASELLSETADVNIAGSGNVKLHASRAIKASIMGSGDIYYKGEPSVNLNKMGSGGVHKQ</sequence>
<dbReference type="InterPro" id="IPR021255">
    <property type="entry name" value="DUF2807"/>
</dbReference>
<dbReference type="PROSITE" id="PS51257">
    <property type="entry name" value="PROKAR_LIPOPROTEIN"/>
    <property type="match status" value="1"/>
</dbReference>
<name>A0ABZ2YTT7_9BACT</name>
<keyword evidence="4" id="KW-1185">Reference proteome</keyword>
<protein>
    <submittedName>
        <fullName evidence="3">Head GIN domain-containing protein</fullName>
    </submittedName>
</protein>
<reference evidence="4" key="1">
    <citation type="submission" date="2024-03" db="EMBL/GenBank/DDBJ databases">
        <title>Chitinophaga horti sp. nov., isolated from garden soil.</title>
        <authorList>
            <person name="Lee D.S."/>
            <person name="Han D.M."/>
            <person name="Baek J.H."/>
            <person name="Choi D.G."/>
            <person name="Jeon J.H."/>
            <person name="Jeon C.O."/>
        </authorList>
    </citation>
    <scope>NUCLEOTIDE SEQUENCE [LARGE SCALE GENOMIC DNA]</scope>
    <source>
        <strain evidence="4">GPA1</strain>
    </source>
</reference>
<dbReference type="Gene3D" id="2.160.20.120">
    <property type="match status" value="1"/>
</dbReference>
<evidence type="ECO:0000313" key="3">
    <source>
        <dbReference type="EMBL" id="WZN43161.1"/>
    </source>
</evidence>
<dbReference type="RefSeq" id="WP_341837980.1">
    <property type="nucleotide sequence ID" value="NZ_CP149822.1"/>
</dbReference>
<gene>
    <name evidence="3" type="ORF">WJU16_08965</name>
</gene>
<proteinExistence type="predicted"/>
<feature type="signal peptide" evidence="1">
    <location>
        <begin position="1"/>
        <end position="20"/>
    </location>
</feature>
<keyword evidence="1" id="KW-0732">Signal</keyword>
<dbReference type="Proteomes" id="UP001485459">
    <property type="component" value="Chromosome"/>
</dbReference>